<accession>A0ABU6TB49</accession>
<dbReference type="Proteomes" id="UP001341840">
    <property type="component" value="Unassembled WGS sequence"/>
</dbReference>
<protein>
    <submittedName>
        <fullName evidence="1">Uncharacterized protein</fullName>
    </submittedName>
</protein>
<reference evidence="1 2" key="1">
    <citation type="journal article" date="2023" name="Plants (Basel)">
        <title>Bridging the Gap: Combining Genomics and Transcriptomics Approaches to Understand Stylosanthes scabra, an Orphan Legume from the Brazilian Caatinga.</title>
        <authorList>
            <person name="Ferreira-Neto J.R.C."/>
            <person name="da Silva M.D."/>
            <person name="Binneck E."/>
            <person name="de Melo N.F."/>
            <person name="da Silva R.H."/>
            <person name="de Melo A.L.T.M."/>
            <person name="Pandolfi V."/>
            <person name="Bustamante F.O."/>
            <person name="Brasileiro-Vidal A.C."/>
            <person name="Benko-Iseppon A.M."/>
        </authorList>
    </citation>
    <scope>NUCLEOTIDE SEQUENCE [LARGE SCALE GENOMIC DNA]</scope>
    <source>
        <tissue evidence="1">Leaves</tissue>
    </source>
</reference>
<comment type="caution">
    <text evidence="1">The sequence shown here is derived from an EMBL/GenBank/DDBJ whole genome shotgun (WGS) entry which is preliminary data.</text>
</comment>
<organism evidence="1 2">
    <name type="scientific">Stylosanthes scabra</name>
    <dbReference type="NCBI Taxonomy" id="79078"/>
    <lineage>
        <taxon>Eukaryota</taxon>
        <taxon>Viridiplantae</taxon>
        <taxon>Streptophyta</taxon>
        <taxon>Embryophyta</taxon>
        <taxon>Tracheophyta</taxon>
        <taxon>Spermatophyta</taxon>
        <taxon>Magnoliopsida</taxon>
        <taxon>eudicotyledons</taxon>
        <taxon>Gunneridae</taxon>
        <taxon>Pentapetalae</taxon>
        <taxon>rosids</taxon>
        <taxon>fabids</taxon>
        <taxon>Fabales</taxon>
        <taxon>Fabaceae</taxon>
        <taxon>Papilionoideae</taxon>
        <taxon>50 kb inversion clade</taxon>
        <taxon>dalbergioids sensu lato</taxon>
        <taxon>Dalbergieae</taxon>
        <taxon>Pterocarpus clade</taxon>
        <taxon>Stylosanthes</taxon>
    </lineage>
</organism>
<dbReference type="EMBL" id="JASCZI010090743">
    <property type="protein sequence ID" value="MED6145950.1"/>
    <property type="molecule type" value="Genomic_DNA"/>
</dbReference>
<evidence type="ECO:0000313" key="1">
    <source>
        <dbReference type="EMBL" id="MED6145950.1"/>
    </source>
</evidence>
<gene>
    <name evidence="1" type="ORF">PIB30_029803</name>
</gene>
<sequence length="204" mass="23515">MGKNGGKWDNDDLNTRHSGEVKKTWVEVVKNKDNNEGEKYTSTLESKKMRIAKREVVVRVNESQKKILSKSLMGVKVNPIDFTLIQRQIREGLNDEAMSNPNPRAIFDEVRLHWDIFWSRLRRIYGRRMSYSVVIFLVDCYEWKMSDEWIIVKVDESNDDAKAFDASSELKVEETPPKVVVALIEVGGSGLKIHKLGVDPSFEK</sequence>
<name>A0ABU6TB49_9FABA</name>
<evidence type="ECO:0000313" key="2">
    <source>
        <dbReference type="Proteomes" id="UP001341840"/>
    </source>
</evidence>
<proteinExistence type="predicted"/>
<keyword evidence="2" id="KW-1185">Reference proteome</keyword>